<protein>
    <submittedName>
        <fullName evidence="4">Uncharacterized protein LOC106011777</fullName>
    </submittedName>
</protein>
<keyword evidence="3" id="KW-1185">Reference proteome</keyword>
<evidence type="ECO:0000313" key="3">
    <source>
        <dbReference type="Proteomes" id="UP000694888"/>
    </source>
</evidence>
<gene>
    <name evidence="4" type="primary">LOC106011777</name>
</gene>
<evidence type="ECO:0000256" key="1">
    <source>
        <dbReference type="SAM" id="MobiDB-lite"/>
    </source>
</evidence>
<dbReference type="SMART" id="SM01411">
    <property type="entry name" value="Ephrin_rec_like"/>
    <property type="match status" value="2"/>
</dbReference>
<feature type="region of interest" description="Disordered" evidence="1">
    <location>
        <begin position="22"/>
        <end position="41"/>
    </location>
</feature>
<feature type="non-terminal residue" evidence="4">
    <location>
        <position position="1148"/>
    </location>
</feature>
<keyword evidence="2" id="KW-0732">Signal</keyword>
<dbReference type="GeneID" id="106011777"/>
<name>A0ABM0ZZY4_APLCA</name>
<accession>A0ABM0ZZY4</accession>
<feature type="chain" id="PRO_5046214530" evidence="2">
    <location>
        <begin position="20"/>
        <end position="1148"/>
    </location>
</feature>
<evidence type="ECO:0000256" key="2">
    <source>
        <dbReference type="SAM" id="SignalP"/>
    </source>
</evidence>
<evidence type="ECO:0000313" key="4">
    <source>
        <dbReference type="RefSeq" id="XP_012938010.1"/>
    </source>
</evidence>
<reference evidence="4" key="1">
    <citation type="submission" date="2025-08" db="UniProtKB">
        <authorList>
            <consortium name="RefSeq"/>
        </authorList>
    </citation>
    <scope>IDENTIFICATION</scope>
</reference>
<organism evidence="3 4">
    <name type="scientific">Aplysia californica</name>
    <name type="common">California sea hare</name>
    <dbReference type="NCBI Taxonomy" id="6500"/>
    <lineage>
        <taxon>Eukaryota</taxon>
        <taxon>Metazoa</taxon>
        <taxon>Spiralia</taxon>
        <taxon>Lophotrochozoa</taxon>
        <taxon>Mollusca</taxon>
        <taxon>Gastropoda</taxon>
        <taxon>Heterobranchia</taxon>
        <taxon>Euthyneura</taxon>
        <taxon>Tectipleura</taxon>
        <taxon>Aplysiida</taxon>
        <taxon>Aplysioidea</taxon>
        <taxon>Aplysiidae</taxon>
        <taxon>Aplysia</taxon>
    </lineage>
</organism>
<sequence length="1148" mass="126713">MARVTTLLLLLWLIAGSEKAHVSGTSTTNSWSTSSTPATTSPTNQTIYVKGILSKPYSRMDKPAIVEALVQPIEAKLISMGASYLAITADTDNGYGYWRETSFTVSFNLDDAGSENLLAVAAALGTVLLQNPKSPTLMVGTIPYSVRSIRTSNDIYQYYNFDLPFCQVTPHLCRANEICSNNWPNNYEENLCYQKYFLRYDIAKAYNSSDDEEIKGAVMMHLQQFVAFPAVGDVFVEANLFGETMAVVNVSDTSMMGSSILTNLEDYIVHNFYQNNETLHIQNAFYDVSSVKLFDDEDKASDDSYALVLSQYCLRYRPCGYSDQFVCVPETFGYTCAESCSYGYYSSNRQCVQCATGTTTLLKGATSADQCVLDCQDGEDFRLQSQMCQACPSQQYKGPGQSRCSVCPYQGGTDTTCAPGPLREVVNGRVDISVKLELTSLSCEIQDTTQYSRDKALTSLIRYLFLGSVYSTASYGAPYYNPSQPPHKGLCMPDFICSNIRATAAVGQLCEMDTSCTDPAHCGRFRSTLDVTVYNAWELTTNPTNGQNYTTVEQVLHILSNGSNLNQIISMHNYVISPLTPATVTPIDYSERVLFGSVVINDTYDDPMGVHGHEFSEMKSEMGIVAEDRFQLIEGFLYPEFNSIGNFFYGFEKLVQFNFTMVFGVSVDGVVDQVAELMVKSHQLTAGDFGRYNFIGPMSLYTTEENMKNGIQAVSWCDVFHGLGFDPCQNGGTCTEENVFYACGDAPNSTVTYFIAFKLNTTYTSNDENLLENVRVQVDTGLNSGGFLYTVQGIGVMDYYGYETSVVLSVTTDVQFLGQLEEFLVLSTKVQEMVAVDSSGNMSGVTSANLFLSQVDAEGYYNALDMHVCPKLSEELCGAHMECSTMGGTDFYCNPKNVIYYLRLEFAIPYSENSTTQSYDVQSQMEQALVYEHFISLYSSNSFPLGAGGESTAMIFYLQVYDARETDKVFQSIAELVAAGNLEVSTGNGIVHSPARMEVYESEYDAQTDMSPLDLDVCKWSTVLCGDATCESGHGFAFTCGNSTNTTVSNFTTTDSWNNFTTTNSYNNFTTTDSWNSSSSTPNPSNFTTTDSWNNFTTTDSWNNFTTTNSYNSSSSTPNPSNFTTTDSWNNFTTTNSYNSSSSTPNPS</sequence>
<proteinExistence type="predicted"/>
<dbReference type="RefSeq" id="XP_012938010.1">
    <property type="nucleotide sequence ID" value="XM_013082556.2"/>
</dbReference>
<feature type="signal peptide" evidence="2">
    <location>
        <begin position="1"/>
        <end position="19"/>
    </location>
</feature>
<feature type="compositionally biased region" description="Low complexity" evidence="1">
    <location>
        <begin position="23"/>
        <end position="41"/>
    </location>
</feature>
<dbReference type="Proteomes" id="UP000694888">
    <property type="component" value="Unplaced"/>
</dbReference>